<keyword evidence="3" id="KW-1185">Reference proteome</keyword>
<comment type="caution">
    <text evidence="2">The sequence shown here is derived from an EMBL/GenBank/DDBJ whole genome shotgun (WGS) entry which is preliminary data.</text>
</comment>
<dbReference type="Proteomes" id="UP000236379">
    <property type="component" value="Unassembled WGS sequence"/>
</dbReference>
<proteinExistence type="predicted"/>
<dbReference type="EMBL" id="PPPD01000001">
    <property type="protein sequence ID" value="PNY81018.1"/>
    <property type="molecule type" value="Genomic_DNA"/>
</dbReference>
<organism evidence="2 3">
    <name type="scientific">Deinococcus koreensis</name>
    <dbReference type="NCBI Taxonomy" id="2054903"/>
    <lineage>
        <taxon>Bacteria</taxon>
        <taxon>Thermotogati</taxon>
        <taxon>Deinococcota</taxon>
        <taxon>Deinococci</taxon>
        <taxon>Deinococcales</taxon>
        <taxon>Deinococcaceae</taxon>
        <taxon>Deinococcus</taxon>
    </lineage>
</organism>
<accession>A0A2K3UWV9</accession>
<protein>
    <submittedName>
        <fullName evidence="2">Uncharacterized protein</fullName>
    </submittedName>
</protein>
<dbReference type="RefSeq" id="WP_103311461.1">
    <property type="nucleotide sequence ID" value="NZ_PPPD01000001.1"/>
</dbReference>
<reference evidence="2 3" key="1">
    <citation type="submission" date="2018-01" db="EMBL/GenBank/DDBJ databases">
        <title>Deinococcus koreensis sp. nov., a radiation-resistant bacterium isolated from river water.</title>
        <authorList>
            <person name="Choi A."/>
        </authorList>
    </citation>
    <scope>NUCLEOTIDE SEQUENCE [LARGE SCALE GENOMIC DNA]</scope>
    <source>
        <strain evidence="2 3">SJW1-2</strain>
    </source>
</reference>
<evidence type="ECO:0000313" key="3">
    <source>
        <dbReference type="Proteomes" id="UP000236379"/>
    </source>
</evidence>
<feature type="region of interest" description="Disordered" evidence="1">
    <location>
        <begin position="79"/>
        <end position="121"/>
    </location>
</feature>
<sequence length="121" mass="13016">MPSNPTSALDLHLSWVPGTSDQVRFQHLGRTFTVYLRDVQRANAHSLGALYLTGRVALRITREHHAQLTGRLAHTVTGVLSTASADPGSPAEPISPDQRPPGSPSDDSFSERPAGDPDLIQ</sequence>
<gene>
    <name evidence="2" type="ORF">CVO96_06175</name>
</gene>
<name>A0A2K3UWV9_9DEIO</name>
<dbReference type="AlphaFoldDB" id="A0A2K3UWV9"/>
<evidence type="ECO:0000313" key="2">
    <source>
        <dbReference type="EMBL" id="PNY81018.1"/>
    </source>
</evidence>
<evidence type="ECO:0000256" key="1">
    <source>
        <dbReference type="SAM" id="MobiDB-lite"/>
    </source>
</evidence>
<dbReference type="OrthoDB" id="73848at2"/>